<gene>
    <name evidence="6" type="ORF">QRX50_41645</name>
</gene>
<dbReference type="KEGG" id="acab:QRX50_41645"/>
<protein>
    <submittedName>
        <fullName evidence="6">IclR family transcriptional regulator</fullName>
    </submittedName>
</protein>
<reference evidence="6 7" key="1">
    <citation type="submission" date="2023-06" db="EMBL/GenBank/DDBJ databases">
        <authorList>
            <person name="Oyuntsetseg B."/>
            <person name="Kim S.B."/>
        </authorList>
    </citation>
    <scope>NUCLEOTIDE SEQUENCE [LARGE SCALE GENOMIC DNA]</scope>
    <source>
        <strain evidence="6 7">2-15</strain>
    </source>
</reference>
<keyword evidence="1" id="KW-0805">Transcription regulation</keyword>
<dbReference type="EMBL" id="CP127294">
    <property type="protein sequence ID" value="WIX77839.1"/>
    <property type="molecule type" value="Genomic_DNA"/>
</dbReference>
<dbReference type="GO" id="GO:0045892">
    <property type="term" value="P:negative regulation of DNA-templated transcription"/>
    <property type="evidence" value="ECO:0007669"/>
    <property type="project" value="TreeGrafter"/>
</dbReference>
<accession>A0A9Y2IE63</accession>
<dbReference type="Gene3D" id="1.10.10.10">
    <property type="entry name" value="Winged helix-like DNA-binding domain superfamily/Winged helix DNA-binding domain"/>
    <property type="match status" value="1"/>
</dbReference>
<keyword evidence="7" id="KW-1185">Reference proteome</keyword>
<organism evidence="6 7">
    <name type="scientific">Amycolatopsis carbonis</name>
    <dbReference type="NCBI Taxonomy" id="715471"/>
    <lineage>
        <taxon>Bacteria</taxon>
        <taxon>Bacillati</taxon>
        <taxon>Actinomycetota</taxon>
        <taxon>Actinomycetes</taxon>
        <taxon>Pseudonocardiales</taxon>
        <taxon>Pseudonocardiaceae</taxon>
        <taxon>Amycolatopsis</taxon>
    </lineage>
</organism>
<evidence type="ECO:0000259" key="4">
    <source>
        <dbReference type="PROSITE" id="PS51077"/>
    </source>
</evidence>
<evidence type="ECO:0000313" key="7">
    <source>
        <dbReference type="Proteomes" id="UP001236014"/>
    </source>
</evidence>
<dbReference type="InterPro" id="IPR050707">
    <property type="entry name" value="HTH_MetabolicPath_Reg"/>
</dbReference>
<dbReference type="GO" id="GO:0003700">
    <property type="term" value="F:DNA-binding transcription factor activity"/>
    <property type="evidence" value="ECO:0007669"/>
    <property type="project" value="TreeGrafter"/>
</dbReference>
<dbReference type="PROSITE" id="PS51078">
    <property type="entry name" value="ICLR_ED"/>
    <property type="match status" value="1"/>
</dbReference>
<name>A0A9Y2IE63_9PSEU</name>
<evidence type="ECO:0000313" key="6">
    <source>
        <dbReference type="EMBL" id="WIX77839.1"/>
    </source>
</evidence>
<evidence type="ECO:0000256" key="3">
    <source>
        <dbReference type="ARBA" id="ARBA00023163"/>
    </source>
</evidence>
<dbReference type="SMART" id="SM00346">
    <property type="entry name" value="HTH_ICLR"/>
    <property type="match status" value="1"/>
</dbReference>
<feature type="domain" description="IclR-ED" evidence="5">
    <location>
        <begin position="72"/>
        <end position="253"/>
    </location>
</feature>
<dbReference type="InterPro" id="IPR014757">
    <property type="entry name" value="Tscrpt_reg_IclR_C"/>
</dbReference>
<dbReference type="RefSeq" id="WP_285968576.1">
    <property type="nucleotide sequence ID" value="NZ_CP127294.1"/>
</dbReference>
<proteinExistence type="predicted"/>
<evidence type="ECO:0000259" key="5">
    <source>
        <dbReference type="PROSITE" id="PS51078"/>
    </source>
</evidence>
<dbReference type="Gene3D" id="3.30.450.40">
    <property type="match status" value="1"/>
</dbReference>
<dbReference type="SUPFAM" id="SSF46785">
    <property type="entry name" value="Winged helix' DNA-binding domain"/>
    <property type="match status" value="1"/>
</dbReference>
<dbReference type="SUPFAM" id="SSF55781">
    <property type="entry name" value="GAF domain-like"/>
    <property type="match status" value="1"/>
</dbReference>
<dbReference type="InterPro" id="IPR005471">
    <property type="entry name" value="Tscrpt_reg_IclR_N"/>
</dbReference>
<feature type="domain" description="HTH iclR-type" evidence="4">
    <location>
        <begin position="11"/>
        <end position="71"/>
    </location>
</feature>
<dbReference type="Pfam" id="PF01614">
    <property type="entry name" value="IclR_C"/>
    <property type="match status" value="1"/>
</dbReference>
<sequence length="263" mass="28505">MAEERGGTAPVLVLRKFKQILESFTIEEPELTLQQITRATGLPASTCQRLVHNLVREGFLDRYDDTYRVGLGLVRWAAPGTFGLDLVRLVRPVLHKLRDDSGETACLYVRDGAFRTVVSLAESRHPVIRLFVVGMVMPLHAGSAGKVFLAWDRLALRDAVGHGLARFTEHTIVDIDLLNQQLAQVRADGYASSFEERDLGAASLSAPVFGLTGELSAVIGIGAPTQRMTSADVPRLAPLVLDSAAAASERLGYRAGMARDVTG</sequence>
<dbReference type="GO" id="GO:0003677">
    <property type="term" value="F:DNA binding"/>
    <property type="evidence" value="ECO:0007669"/>
    <property type="project" value="UniProtKB-KW"/>
</dbReference>
<dbReference type="PROSITE" id="PS51077">
    <property type="entry name" value="HTH_ICLR"/>
    <property type="match status" value="1"/>
</dbReference>
<evidence type="ECO:0000256" key="2">
    <source>
        <dbReference type="ARBA" id="ARBA00023125"/>
    </source>
</evidence>
<dbReference type="PANTHER" id="PTHR30136:SF24">
    <property type="entry name" value="HTH-TYPE TRANSCRIPTIONAL REPRESSOR ALLR"/>
    <property type="match status" value="1"/>
</dbReference>
<keyword evidence="2" id="KW-0238">DNA-binding</keyword>
<evidence type="ECO:0000256" key="1">
    <source>
        <dbReference type="ARBA" id="ARBA00023015"/>
    </source>
</evidence>
<dbReference type="AlphaFoldDB" id="A0A9Y2IE63"/>
<dbReference type="InterPro" id="IPR036388">
    <property type="entry name" value="WH-like_DNA-bd_sf"/>
</dbReference>
<dbReference type="Proteomes" id="UP001236014">
    <property type="component" value="Chromosome"/>
</dbReference>
<dbReference type="PANTHER" id="PTHR30136">
    <property type="entry name" value="HELIX-TURN-HELIX TRANSCRIPTIONAL REGULATOR, ICLR FAMILY"/>
    <property type="match status" value="1"/>
</dbReference>
<keyword evidence="3" id="KW-0804">Transcription</keyword>
<dbReference type="Pfam" id="PF09339">
    <property type="entry name" value="HTH_IclR"/>
    <property type="match status" value="1"/>
</dbReference>
<dbReference type="InterPro" id="IPR036390">
    <property type="entry name" value="WH_DNA-bd_sf"/>
</dbReference>
<dbReference type="InterPro" id="IPR029016">
    <property type="entry name" value="GAF-like_dom_sf"/>
</dbReference>